<gene>
    <name evidence="2" type="ORF">Sradi_3657000</name>
</gene>
<feature type="domain" description="Reverse transcriptase Ty1/copia-type" evidence="1">
    <location>
        <begin position="8"/>
        <end position="54"/>
    </location>
</feature>
<proteinExistence type="predicted"/>
<protein>
    <recommendedName>
        <fullName evidence="1">Reverse transcriptase Ty1/copia-type domain-containing protein</fullName>
    </recommendedName>
</protein>
<sequence>MMVQLKDASWPLHQLDVNYAFFHGYLDEEIYMQAPEGYPIQSGHVCKLQKSLYSYALGLQIAKSSTGTSLTQAKYVQDILSDTGLQNAKAATTSLPQGIKLCATREAALSDPEPYRRLAGYLLYLGFTMPDISYGVQQLSQFLQLLCEGHWQTALNVVRYLKGTSNTSLLSLRLTPSLSRPIEMPTGLHAWILGGRLLVSVYF</sequence>
<dbReference type="Pfam" id="PF07727">
    <property type="entry name" value="RVT_2"/>
    <property type="match status" value="1"/>
</dbReference>
<accession>A0AAW2QIN1</accession>
<reference evidence="2" key="1">
    <citation type="submission" date="2020-06" db="EMBL/GenBank/DDBJ databases">
        <authorList>
            <person name="Li T."/>
            <person name="Hu X."/>
            <person name="Zhang T."/>
            <person name="Song X."/>
            <person name="Zhang H."/>
            <person name="Dai N."/>
            <person name="Sheng W."/>
            <person name="Hou X."/>
            <person name="Wei L."/>
        </authorList>
    </citation>
    <scope>NUCLEOTIDE SEQUENCE</scope>
    <source>
        <strain evidence="2">G02</strain>
        <tissue evidence="2">Leaf</tissue>
    </source>
</reference>
<comment type="caution">
    <text evidence="2">The sequence shown here is derived from an EMBL/GenBank/DDBJ whole genome shotgun (WGS) entry which is preliminary data.</text>
</comment>
<reference evidence="2" key="2">
    <citation type="journal article" date="2024" name="Plant">
        <title>Genomic evolution and insights into agronomic trait innovations of Sesamum species.</title>
        <authorList>
            <person name="Miao H."/>
            <person name="Wang L."/>
            <person name="Qu L."/>
            <person name="Liu H."/>
            <person name="Sun Y."/>
            <person name="Le M."/>
            <person name="Wang Q."/>
            <person name="Wei S."/>
            <person name="Zheng Y."/>
            <person name="Lin W."/>
            <person name="Duan Y."/>
            <person name="Cao H."/>
            <person name="Xiong S."/>
            <person name="Wang X."/>
            <person name="Wei L."/>
            <person name="Li C."/>
            <person name="Ma Q."/>
            <person name="Ju M."/>
            <person name="Zhao R."/>
            <person name="Li G."/>
            <person name="Mu C."/>
            <person name="Tian Q."/>
            <person name="Mei H."/>
            <person name="Zhang T."/>
            <person name="Gao T."/>
            <person name="Zhang H."/>
        </authorList>
    </citation>
    <scope>NUCLEOTIDE SEQUENCE</scope>
    <source>
        <strain evidence="2">G02</strain>
    </source>
</reference>
<dbReference type="PANTHER" id="PTHR11439:SF465">
    <property type="entry name" value="REVERSE TRANSCRIPTASE TY1_COPIA-TYPE DOMAIN-CONTAINING PROTEIN"/>
    <property type="match status" value="1"/>
</dbReference>
<dbReference type="InterPro" id="IPR013103">
    <property type="entry name" value="RVT_2"/>
</dbReference>
<dbReference type="AlphaFoldDB" id="A0AAW2QIN1"/>
<dbReference type="PANTHER" id="PTHR11439">
    <property type="entry name" value="GAG-POL-RELATED RETROTRANSPOSON"/>
    <property type="match status" value="1"/>
</dbReference>
<organism evidence="2">
    <name type="scientific">Sesamum radiatum</name>
    <name type="common">Black benniseed</name>
    <dbReference type="NCBI Taxonomy" id="300843"/>
    <lineage>
        <taxon>Eukaryota</taxon>
        <taxon>Viridiplantae</taxon>
        <taxon>Streptophyta</taxon>
        <taxon>Embryophyta</taxon>
        <taxon>Tracheophyta</taxon>
        <taxon>Spermatophyta</taxon>
        <taxon>Magnoliopsida</taxon>
        <taxon>eudicotyledons</taxon>
        <taxon>Gunneridae</taxon>
        <taxon>Pentapetalae</taxon>
        <taxon>asterids</taxon>
        <taxon>lamiids</taxon>
        <taxon>Lamiales</taxon>
        <taxon>Pedaliaceae</taxon>
        <taxon>Sesamum</taxon>
    </lineage>
</organism>
<dbReference type="EMBL" id="JACGWJ010000015">
    <property type="protein sequence ID" value="KAL0367669.1"/>
    <property type="molecule type" value="Genomic_DNA"/>
</dbReference>
<evidence type="ECO:0000259" key="1">
    <source>
        <dbReference type="Pfam" id="PF07727"/>
    </source>
</evidence>
<name>A0AAW2QIN1_SESRA</name>
<evidence type="ECO:0000313" key="2">
    <source>
        <dbReference type="EMBL" id="KAL0367669.1"/>
    </source>
</evidence>